<dbReference type="EMBL" id="CP045483">
    <property type="protein sequence ID" value="QGR18664.1"/>
    <property type="molecule type" value="Genomic_DNA"/>
</dbReference>
<dbReference type="OrthoDB" id="7857at2157"/>
<dbReference type="AlphaFoldDB" id="A0A650CLB2"/>
<protein>
    <submittedName>
        <fullName evidence="1">DUF2203 family protein</fullName>
    </submittedName>
</protein>
<proteinExistence type="predicted"/>
<sequence length="121" mass="14330">MEYPYFDLKSARELLPWLRQKLTEIKRVKYMAEESLIKGDKSAILQYTIQIDKIVKEITEKGIILRDPDIGLVDFPAVINNRPAYLCWKMGEKDIMYWHYAEEGYRGRKRITGEEEILSLT</sequence>
<dbReference type="Pfam" id="PF09969">
    <property type="entry name" value="DUF2203"/>
    <property type="match status" value="1"/>
</dbReference>
<gene>
    <name evidence="1" type="ORF">D1868_00730</name>
</gene>
<keyword evidence="2" id="KW-1185">Reference proteome</keyword>
<dbReference type="InterPro" id="IPR018699">
    <property type="entry name" value="DUF2203"/>
</dbReference>
<reference evidence="1 2" key="1">
    <citation type="submission" date="2019-10" db="EMBL/GenBank/DDBJ databases">
        <title>Genome Sequences from Six Type Strain Members of the Archaeal Family Sulfolobaceae: Acidianus ambivalens, Acidianus infernus, Metallosphaera prunae, Stygiolobus azoricus, Sulfolobus metallicus, and Sulfurisphaera ohwakuensis.</title>
        <authorList>
            <person name="Counts J.A."/>
            <person name="Kelly R.M."/>
        </authorList>
    </citation>
    <scope>NUCLEOTIDE SEQUENCE [LARGE SCALE GENOMIC DNA]</scope>
    <source>
        <strain evidence="1 2">FC6</strain>
    </source>
</reference>
<name>A0A650CLB2_9CREN</name>
<evidence type="ECO:0000313" key="1">
    <source>
        <dbReference type="EMBL" id="QGR18664.1"/>
    </source>
</evidence>
<dbReference type="RefSeq" id="WP_156004852.1">
    <property type="nucleotide sequence ID" value="NZ_CP045483.1"/>
</dbReference>
<dbReference type="GeneID" id="42797558"/>
<evidence type="ECO:0000313" key="2">
    <source>
        <dbReference type="Proteomes" id="UP000423396"/>
    </source>
</evidence>
<dbReference type="Proteomes" id="UP000423396">
    <property type="component" value="Chromosome"/>
</dbReference>
<accession>A0A650CLB2</accession>
<dbReference type="KEGG" id="sazo:D1868_00730"/>
<dbReference type="PIRSF" id="PIRSF016498">
    <property type="entry name" value="UCP016498"/>
    <property type="match status" value="1"/>
</dbReference>
<organism evidence="1 2">
    <name type="scientific">Stygiolobus azoricus</name>
    <dbReference type="NCBI Taxonomy" id="41675"/>
    <lineage>
        <taxon>Archaea</taxon>
        <taxon>Thermoproteota</taxon>
        <taxon>Thermoprotei</taxon>
        <taxon>Sulfolobales</taxon>
        <taxon>Sulfolobaceae</taxon>
        <taxon>Stygiolobus</taxon>
    </lineage>
</organism>